<evidence type="ECO:0008006" key="3">
    <source>
        <dbReference type="Google" id="ProtNLM"/>
    </source>
</evidence>
<sequence length="125" mass="13816">MAASELHVRQQRQYDRQVVGDYEEDRPGERADANVWHFYLRSDNTNSRIAPVVGSVARYEYDGFNQLVKVSSGSGGSTYEYNGDGLRVKKTTASGTTAYLYEYDKVVLETDGAGKQTAATCTALT</sequence>
<dbReference type="Pfam" id="PF05593">
    <property type="entry name" value="RHS_repeat"/>
    <property type="match status" value="1"/>
</dbReference>
<dbReference type="Gene3D" id="2.180.10.10">
    <property type="entry name" value="RHS repeat-associated core"/>
    <property type="match status" value="1"/>
</dbReference>
<dbReference type="AlphaFoldDB" id="A0A398CJR1"/>
<proteinExistence type="predicted"/>
<organism evidence="1 2">
    <name type="scientific">Cohnella faecalis</name>
    <dbReference type="NCBI Taxonomy" id="2315694"/>
    <lineage>
        <taxon>Bacteria</taxon>
        <taxon>Bacillati</taxon>
        <taxon>Bacillota</taxon>
        <taxon>Bacilli</taxon>
        <taxon>Bacillales</taxon>
        <taxon>Paenibacillaceae</taxon>
        <taxon>Cohnella</taxon>
    </lineage>
</organism>
<protein>
    <recommendedName>
        <fullName evidence="3">RHS repeat protein</fullName>
    </recommendedName>
</protein>
<keyword evidence="2" id="KW-1185">Reference proteome</keyword>
<dbReference type="Proteomes" id="UP000266340">
    <property type="component" value="Unassembled WGS sequence"/>
</dbReference>
<accession>A0A398CJR1</accession>
<evidence type="ECO:0000313" key="1">
    <source>
        <dbReference type="EMBL" id="RIE02550.1"/>
    </source>
</evidence>
<dbReference type="InterPro" id="IPR031325">
    <property type="entry name" value="RHS_repeat"/>
</dbReference>
<comment type="caution">
    <text evidence="1">The sequence shown here is derived from an EMBL/GenBank/DDBJ whole genome shotgun (WGS) entry which is preliminary data.</text>
</comment>
<name>A0A398CJR1_9BACL</name>
<dbReference type="EMBL" id="QXJM01000039">
    <property type="protein sequence ID" value="RIE02550.1"/>
    <property type="molecule type" value="Genomic_DNA"/>
</dbReference>
<dbReference type="InterPro" id="IPR006530">
    <property type="entry name" value="YD"/>
</dbReference>
<reference evidence="1 2" key="1">
    <citation type="submission" date="2018-09" db="EMBL/GenBank/DDBJ databases">
        <title>Cohnella cavernae sp. nov., isolated from a karst cave.</title>
        <authorList>
            <person name="Zhu H."/>
        </authorList>
    </citation>
    <scope>NUCLEOTIDE SEQUENCE [LARGE SCALE GENOMIC DNA]</scope>
    <source>
        <strain evidence="1 2">K2E09-144</strain>
    </source>
</reference>
<evidence type="ECO:0000313" key="2">
    <source>
        <dbReference type="Proteomes" id="UP000266340"/>
    </source>
</evidence>
<dbReference type="NCBIfam" id="TIGR01643">
    <property type="entry name" value="YD_repeat_2x"/>
    <property type="match status" value="1"/>
</dbReference>
<gene>
    <name evidence="1" type="ORF">D3H35_17830</name>
</gene>